<comment type="caution">
    <text evidence="1">The sequence shown here is derived from an EMBL/GenBank/DDBJ whole genome shotgun (WGS) entry which is preliminary data.</text>
</comment>
<name>A0A9X2PBH2_9HYPH</name>
<organism evidence="1 2">
    <name type="scientific">Ancylobacter mangrovi</name>
    <dbReference type="NCBI Taxonomy" id="2972472"/>
    <lineage>
        <taxon>Bacteria</taxon>
        <taxon>Pseudomonadati</taxon>
        <taxon>Pseudomonadota</taxon>
        <taxon>Alphaproteobacteria</taxon>
        <taxon>Hyphomicrobiales</taxon>
        <taxon>Xanthobacteraceae</taxon>
        <taxon>Ancylobacter</taxon>
    </lineage>
</organism>
<keyword evidence="2" id="KW-1185">Reference proteome</keyword>
<reference evidence="1" key="1">
    <citation type="submission" date="2022-08" db="EMBL/GenBank/DDBJ databases">
        <authorList>
            <person name="Li F."/>
        </authorList>
    </citation>
    <scope>NUCLEOTIDE SEQUENCE</scope>
    <source>
        <strain evidence="1">MQZ15Z-1</strain>
    </source>
</reference>
<dbReference type="AlphaFoldDB" id="A0A9X2PBH2"/>
<proteinExistence type="predicted"/>
<accession>A0A9X2PBH2</accession>
<gene>
    <name evidence="1" type="ORF">NVS89_04485</name>
</gene>
<dbReference type="RefSeq" id="WP_258731288.1">
    <property type="nucleotide sequence ID" value="NZ_JANTHZ010000001.1"/>
</dbReference>
<protein>
    <submittedName>
        <fullName evidence="1">Uncharacterized protein</fullName>
    </submittedName>
</protein>
<sequence>MAAGEPNSLPRLGKKQKYVFVAYPYRIYNKNDYRKPYHEIAKAFSVTFVFADERISTLHILDKIRGHIRECEFGIYDITGWNPNVTLELGLALGLGEKAFIAFDPKKTELKEVPSDVQGIDRIQYDSFYSLGEQLTRLIGQEFPIQRRHEAQGQMEKLRQETLDLIAKAGLEGIGVSTIAEALGANVELIKVVVRPMVGKELFAKGKKRGTKYLLRENGIDFFPKKDQIIT</sequence>
<evidence type="ECO:0000313" key="2">
    <source>
        <dbReference type="Proteomes" id="UP001151088"/>
    </source>
</evidence>
<dbReference type="EMBL" id="JANTHZ010000001">
    <property type="protein sequence ID" value="MCS0494344.1"/>
    <property type="molecule type" value="Genomic_DNA"/>
</dbReference>
<dbReference type="Proteomes" id="UP001151088">
    <property type="component" value="Unassembled WGS sequence"/>
</dbReference>
<evidence type="ECO:0000313" key="1">
    <source>
        <dbReference type="EMBL" id="MCS0494344.1"/>
    </source>
</evidence>